<comment type="caution">
    <text evidence="2">The sequence shown here is derived from an EMBL/GenBank/DDBJ whole genome shotgun (WGS) entry which is preliminary data.</text>
</comment>
<feature type="transmembrane region" description="Helical" evidence="1">
    <location>
        <begin position="182"/>
        <end position="200"/>
    </location>
</feature>
<gene>
    <name evidence="2" type="ORF">ACFFV7_43065</name>
</gene>
<reference evidence="2 3" key="1">
    <citation type="submission" date="2024-09" db="EMBL/GenBank/DDBJ databases">
        <authorList>
            <person name="Sun Q."/>
            <person name="Mori K."/>
        </authorList>
    </citation>
    <scope>NUCLEOTIDE SEQUENCE [LARGE SCALE GENOMIC DNA]</scope>
    <source>
        <strain evidence="2 3">CCM 3426</strain>
    </source>
</reference>
<keyword evidence="1" id="KW-1133">Transmembrane helix</keyword>
<protein>
    <recommendedName>
        <fullName evidence="4">ABC transporter permease</fullName>
    </recommendedName>
</protein>
<accession>A0ABV5ITZ2</accession>
<feature type="transmembrane region" description="Helical" evidence="1">
    <location>
        <begin position="110"/>
        <end position="133"/>
    </location>
</feature>
<evidence type="ECO:0008006" key="4">
    <source>
        <dbReference type="Google" id="ProtNLM"/>
    </source>
</evidence>
<keyword evidence="1" id="KW-0472">Membrane</keyword>
<evidence type="ECO:0000313" key="2">
    <source>
        <dbReference type="EMBL" id="MFB9208024.1"/>
    </source>
</evidence>
<dbReference type="EMBL" id="JBHMEI010000067">
    <property type="protein sequence ID" value="MFB9208024.1"/>
    <property type="molecule type" value="Genomic_DNA"/>
</dbReference>
<keyword evidence="1" id="KW-0812">Transmembrane</keyword>
<dbReference type="Proteomes" id="UP001589647">
    <property type="component" value="Unassembled WGS sequence"/>
</dbReference>
<proteinExistence type="predicted"/>
<feature type="transmembrane region" description="Helical" evidence="1">
    <location>
        <begin position="66"/>
        <end position="89"/>
    </location>
</feature>
<evidence type="ECO:0000313" key="3">
    <source>
        <dbReference type="Proteomes" id="UP001589647"/>
    </source>
</evidence>
<sequence length="265" mass="27837">MTRARFRDLLAAEWIKLWSLRSTSRLLVLGTLAIVAVAVQRSLEDYNAWPALPPMDRARITPLTEAFSGLTGTMLMIGAGSVGALTIVGEYATGLIRTTFIAVPARHRVVAARLTVVGAVMLAAGALVSAAAFGVSQAILAGRGVTVAVGDPAVLRVVAANALLAPVSALVGMGVGALVRHTAAAVVTVCAVLVVVPTFFRPTVHQWLNDLYALVPFYVWRTCLGLPVLREDPALPTVAGSWAVFASWPLAAAVLTLVAVRRRDV</sequence>
<organism evidence="2 3">
    <name type="scientific">Nonomuraea spiralis</name>
    <dbReference type="NCBI Taxonomy" id="46182"/>
    <lineage>
        <taxon>Bacteria</taxon>
        <taxon>Bacillati</taxon>
        <taxon>Actinomycetota</taxon>
        <taxon>Actinomycetes</taxon>
        <taxon>Streptosporangiales</taxon>
        <taxon>Streptosporangiaceae</taxon>
        <taxon>Nonomuraea</taxon>
    </lineage>
</organism>
<feature type="transmembrane region" description="Helical" evidence="1">
    <location>
        <begin position="239"/>
        <end position="260"/>
    </location>
</feature>
<keyword evidence="3" id="KW-1185">Reference proteome</keyword>
<name>A0ABV5ITZ2_9ACTN</name>
<evidence type="ECO:0000256" key="1">
    <source>
        <dbReference type="SAM" id="Phobius"/>
    </source>
</evidence>
<dbReference type="RefSeq" id="WP_189648572.1">
    <property type="nucleotide sequence ID" value="NZ_BMRC01000007.1"/>
</dbReference>
<feature type="transmembrane region" description="Helical" evidence="1">
    <location>
        <begin position="153"/>
        <end position="175"/>
    </location>
</feature>